<evidence type="ECO:0000313" key="6">
    <source>
        <dbReference type="EMBL" id="GCE19797.1"/>
    </source>
</evidence>
<evidence type="ECO:0000259" key="5">
    <source>
        <dbReference type="Pfam" id="PF00296"/>
    </source>
</evidence>
<name>A0A402AKZ7_9CHLR</name>
<accession>A0A402AKZ7</accession>
<protein>
    <submittedName>
        <fullName evidence="6">Luciferase</fullName>
    </submittedName>
</protein>
<proteinExistence type="predicted"/>
<dbReference type="SUPFAM" id="SSF51679">
    <property type="entry name" value="Bacterial luciferase-like"/>
    <property type="match status" value="1"/>
</dbReference>
<evidence type="ECO:0000256" key="1">
    <source>
        <dbReference type="ARBA" id="ARBA00022630"/>
    </source>
</evidence>
<dbReference type="AlphaFoldDB" id="A0A402AKZ7"/>
<organism evidence="6 7">
    <name type="scientific">Dictyobacter kobayashii</name>
    <dbReference type="NCBI Taxonomy" id="2014872"/>
    <lineage>
        <taxon>Bacteria</taxon>
        <taxon>Bacillati</taxon>
        <taxon>Chloroflexota</taxon>
        <taxon>Ktedonobacteria</taxon>
        <taxon>Ktedonobacterales</taxon>
        <taxon>Dictyobacteraceae</taxon>
        <taxon>Dictyobacter</taxon>
    </lineage>
</organism>
<evidence type="ECO:0000256" key="2">
    <source>
        <dbReference type="ARBA" id="ARBA00022643"/>
    </source>
</evidence>
<dbReference type="PANTHER" id="PTHR42847">
    <property type="entry name" value="ALKANESULFONATE MONOOXYGENASE"/>
    <property type="match status" value="1"/>
</dbReference>
<dbReference type="PANTHER" id="PTHR42847:SF4">
    <property type="entry name" value="ALKANESULFONATE MONOOXYGENASE-RELATED"/>
    <property type="match status" value="1"/>
</dbReference>
<sequence length="285" mass="31905">MKIGMGLPVLLHSTDYLFEWIKRIDSAPFSTLAICDRIVYDNYDALLTLAAAAALSRRVRLMTDVLVTPLRNTALLAKEIATLDALSGGRVTLGMGIGVRKDDFAVTDTSYKERGKYHENQIEQMKRIWSRQDWNNTIGPIGPAPIQKPGPELILGGFVPQVMQRVARYANGFVAATNEIDRVSQAFRAVEHYWQEAGRTGKPRLLAQIDIALESHMPGQGRENALAYYKVLPPPYNTYKAATLITTEQQLRKVLNDLEQIGTDEVICFPWSTEIEQIVRVATLC</sequence>
<evidence type="ECO:0000256" key="4">
    <source>
        <dbReference type="ARBA" id="ARBA00023033"/>
    </source>
</evidence>
<dbReference type="OrthoDB" id="5723200at2"/>
<evidence type="ECO:0000313" key="7">
    <source>
        <dbReference type="Proteomes" id="UP000287188"/>
    </source>
</evidence>
<dbReference type="Proteomes" id="UP000287188">
    <property type="component" value="Unassembled WGS sequence"/>
</dbReference>
<dbReference type="Gene3D" id="3.20.20.30">
    <property type="entry name" value="Luciferase-like domain"/>
    <property type="match status" value="1"/>
</dbReference>
<comment type="caution">
    <text evidence="6">The sequence shown here is derived from an EMBL/GenBank/DDBJ whole genome shotgun (WGS) entry which is preliminary data.</text>
</comment>
<evidence type="ECO:0000256" key="3">
    <source>
        <dbReference type="ARBA" id="ARBA00023002"/>
    </source>
</evidence>
<keyword evidence="7" id="KW-1185">Reference proteome</keyword>
<dbReference type="GO" id="GO:0046306">
    <property type="term" value="P:alkanesulfonate catabolic process"/>
    <property type="evidence" value="ECO:0007669"/>
    <property type="project" value="TreeGrafter"/>
</dbReference>
<dbReference type="GO" id="GO:0008726">
    <property type="term" value="F:alkanesulfonate monooxygenase activity"/>
    <property type="evidence" value="ECO:0007669"/>
    <property type="project" value="TreeGrafter"/>
</dbReference>
<dbReference type="InterPro" id="IPR036661">
    <property type="entry name" value="Luciferase-like_sf"/>
</dbReference>
<dbReference type="Pfam" id="PF00296">
    <property type="entry name" value="Bac_luciferase"/>
    <property type="match status" value="1"/>
</dbReference>
<dbReference type="EMBL" id="BIFS01000001">
    <property type="protein sequence ID" value="GCE19797.1"/>
    <property type="molecule type" value="Genomic_DNA"/>
</dbReference>
<keyword evidence="1" id="KW-0285">Flavoprotein</keyword>
<keyword evidence="4" id="KW-0503">Monooxygenase</keyword>
<keyword evidence="3" id="KW-0560">Oxidoreductase</keyword>
<dbReference type="InterPro" id="IPR011251">
    <property type="entry name" value="Luciferase-like_dom"/>
</dbReference>
<dbReference type="InterPro" id="IPR050172">
    <property type="entry name" value="SsuD_RutA_monooxygenase"/>
</dbReference>
<feature type="domain" description="Luciferase-like" evidence="5">
    <location>
        <begin position="14"/>
        <end position="233"/>
    </location>
</feature>
<dbReference type="RefSeq" id="WP_126551609.1">
    <property type="nucleotide sequence ID" value="NZ_BIFS01000001.1"/>
</dbReference>
<keyword evidence="2" id="KW-0288">FMN</keyword>
<gene>
    <name evidence="6" type="ORF">KDK_35970</name>
</gene>
<reference evidence="7" key="1">
    <citation type="submission" date="2018-12" db="EMBL/GenBank/DDBJ databases">
        <title>Tengunoibacter tsumagoiensis gen. nov., sp. nov., Dictyobacter kobayashii sp. nov., D. alpinus sp. nov., and D. joshuensis sp. nov. and description of Dictyobacteraceae fam. nov. within the order Ktedonobacterales isolated from Tengu-no-mugimeshi.</title>
        <authorList>
            <person name="Wang C.M."/>
            <person name="Zheng Y."/>
            <person name="Sakai Y."/>
            <person name="Toyoda A."/>
            <person name="Minakuchi Y."/>
            <person name="Abe K."/>
            <person name="Yokota A."/>
            <person name="Yabe S."/>
        </authorList>
    </citation>
    <scope>NUCLEOTIDE SEQUENCE [LARGE SCALE GENOMIC DNA]</scope>
    <source>
        <strain evidence="7">Uno11</strain>
    </source>
</reference>